<evidence type="ECO:0000313" key="3">
    <source>
        <dbReference type="Proteomes" id="UP000322077"/>
    </source>
</evidence>
<accession>A0A5D9BZ75</accession>
<protein>
    <submittedName>
        <fullName evidence="2">SDR family NAD(P)-dependent oxidoreductase</fullName>
    </submittedName>
</protein>
<sequence length="282" mass="30638">MTDFTERYGEWALVLGASEGLGRAIAAQAAAHGMKVAMVARRPELLRMAAEDIAAEYGVETRAIAADCGDPHIVETIEAALHDVAIGLMIYNCAAEPHGTFLDQDIAEHHYNIAVNCTGPSLLVHHFGRQMVARGRGGIVLCSSLAAEQGIYSYVSYGAAKAYEMILGEGLWDELADHGVDAATLMVGSTYTPNFIKQQRKKGTLFAETRTPANLPEGVPVPQTPEDAASHLFRQMAGQWLPRFFANPRDEVRAGEMKAMSRVELVKRMGDAMRSGYRAMAQ</sequence>
<proteinExistence type="predicted"/>
<evidence type="ECO:0000256" key="1">
    <source>
        <dbReference type="ARBA" id="ARBA00023002"/>
    </source>
</evidence>
<dbReference type="RefSeq" id="WP_149523918.1">
    <property type="nucleotide sequence ID" value="NZ_VTOU01000005.1"/>
</dbReference>
<dbReference type="EMBL" id="VTOU01000005">
    <property type="protein sequence ID" value="TZG24724.1"/>
    <property type="molecule type" value="Genomic_DNA"/>
</dbReference>
<evidence type="ECO:0000313" key="2">
    <source>
        <dbReference type="EMBL" id="TZG24724.1"/>
    </source>
</evidence>
<dbReference type="SUPFAM" id="SSF51735">
    <property type="entry name" value="NAD(P)-binding Rossmann-fold domains"/>
    <property type="match status" value="1"/>
</dbReference>
<dbReference type="AlphaFoldDB" id="A0A5D9BZ75"/>
<keyword evidence="3" id="KW-1185">Reference proteome</keyword>
<name>A0A5D9BZ75_9SPHN</name>
<dbReference type="InterPro" id="IPR036291">
    <property type="entry name" value="NAD(P)-bd_dom_sf"/>
</dbReference>
<dbReference type="Gene3D" id="3.40.50.720">
    <property type="entry name" value="NAD(P)-binding Rossmann-like Domain"/>
    <property type="match status" value="1"/>
</dbReference>
<dbReference type="InterPro" id="IPR051019">
    <property type="entry name" value="VLCFA-Steroid_DH"/>
</dbReference>
<reference evidence="2 3" key="1">
    <citation type="submission" date="2019-08" db="EMBL/GenBank/DDBJ databases">
        <authorList>
            <person name="Wang G."/>
            <person name="Xu Z."/>
        </authorList>
    </citation>
    <scope>NUCLEOTIDE SEQUENCE [LARGE SCALE GENOMIC DNA]</scope>
    <source>
        <strain evidence="2 3">ZX</strain>
    </source>
</reference>
<keyword evidence="1" id="KW-0560">Oxidoreductase</keyword>
<dbReference type="PANTHER" id="PTHR43899:SF4">
    <property type="entry name" value="17 BETA-HYDROXYSTEROID DEHYDROGENASE TYPE 3"/>
    <property type="match status" value="1"/>
</dbReference>
<dbReference type="PANTHER" id="PTHR43899">
    <property type="entry name" value="RH59310P"/>
    <property type="match status" value="1"/>
</dbReference>
<organism evidence="2 3">
    <name type="scientific">Sphingomonas montanisoli</name>
    <dbReference type="NCBI Taxonomy" id="2606412"/>
    <lineage>
        <taxon>Bacteria</taxon>
        <taxon>Pseudomonadati</taxon>
        <taxon>Pseudomonadota</taxon>
        <taxon>Alphaproteobacteria</taxon>
        <taxon>Sphingomonadales</taxon>
        <taxon>Sphingomonadaceae</taxon>
        <taxon>Sphingomonas</taxon>
    </lineage>
</organism>
<comment type="caution">
    <text evidence="2">The sequence shown here is derived from an EMBL/GenBank/DDBJ whole genome shotgun (WGS) entry which is preliminary data.</text>
</comment>
<dbReference type="InterPro" id="IPR002347">
    <property type="entry name" value="SDR_fam"/>
</dbReference>
<dbReference type="Proteomes" id="UP000322077">
    <property type="component" value="Unassembled WGS sequence"/>
</dbReference>
<dbReference type="Pfam" id="PF00106">
    <property type="entry name" value="adh_short"/>
    <property type="match status" value="1"/>
</dbReference>
<gene>
    <name evidence="2" type="ORF">FYJ91_19130</name>
</gene>
<dbReference type="GO" id="GO:0016491">
    <property type="term" value="F:oxidoreductase activity"/>
    <property type="evidence" value="ECO:0007669"/>
    <property type="project" value="UniProtKB-KW"/>
</dbReference>
<dbReference type="PRINTS" id="PR00081">
    <property type="entry name" value="GDHRDH"/>
</dbReference>